<dbReference type="PROSITE" id="PS00108">
    <property type="entry name" value="PROTEIN_KINASE_ST"/>
    <property type="match status" value="1"/>
</dbReference>
<dbReference type="Pfam" id="PF00069">
    <property type="entry name" value="Pkinase"/>
    <property type="match status" value="1"/>
</dbReference>
<name>A0A8J3VCX0_9ACTN</name>
<dbReference type="AlphaFoldDB" id="A0A8J3VCX0"/>
<evidence type="ECO:0000256" key="7">
    <source>
        <dbReference type="SAM" id="MobiDB-lite"/>
    </source>
</evidence>
<feature type="region of interest" description="Disordered" evidence="7">
    <location>
        <begin position="594"/>
        <end position="629"/>
    </location>
</feature>
<comment type="caution">
    <text evidence="9">The sequence shown here is derived from an EMBL/GenBank/DDBJ whole genome shotgun (WGS) entry which is preliminary data.</text>
</comment>
<feature type="compositionally biased region" description="Low complexity" evidence="7">
    <location>
        <begin position="395"/>
        <end position="404"/>
    </location>
</feature>
<dbReference type="SUPFAM" id="SSF56112">
    <property type="entry name" value="Protein kinase-like (PK-like)"/>
    <property type="match status" value="1"/>
</dbReference>
<dbReference type="Proteomes" id="UP000605992">
    <property type="component" value="Unassembled WGS sequence"/>
</dbReference>
<keyword evidence="2" id="KW-0723">Serine/threonine-protein kinase</keyword>
<evidence type="ECO:0000313" key="10">
    <source>
        <dbReference type="Proteomes" id="UP000605992"/>
    </source>
</evidence>
<dbReference type="InterPro" id="IPR011009">
    <property type="entry name" value="Kinase-like_dom_sf"/>
</dbReference>
<proteinExistence type="predicted"/>
<keyword evidence="4" id="KW-0547">Nucleotide-binding</keyword>
<dbReference type="InterPro" id="IPR008271">
    <property type="entry name" value="Ser/Thr_kinase_AS"/>
</dbReference>
<evidence type="ECO:0000256" key="6">
    <source>
        <dbReference type="ARBA" id="ARBA00022840"/>
    </source>
</evidence>
<feature type="compositionally biased region" description="Low complexity" evidence="7">
    <location>
        <begin position="359"/>
        <end position="388"/>
    </location>
</feature>
<dbReference type="PROSITE" id="PS50011">
    <property type="entry name" value="PROTEIN_KINASE_DOM"/>
    <property type="match status" value="1"/>
</dbReference>
<dbReference type="RefSeq" id="WP_203945391.1">
    <property type="nucleotide sequence ID" value="NZ_BOOR01000024.1"/>
</dbReference>
<dbReference type="EMBL" id="BOOR01000024">
    <property type="protein sequence ID" value="GII55185.1"/>
    <property type="molecule type" value="Genomic_DNA"/>
</dbReference>
<sequence>MTGWSVPGYREVRELGAGGAGRVVLATYTTTGAYVAIKYLRDELRGNRRFLNDFRQEARIMVELNDPSIVRLYEYVETRDGAAIVMELVDGVPLRRILSEHGATSPEAALVVLKGSLTGLSLAHASGIVHRDYKPENVLIQADGASKLSDFGIATPSSEPGIPAGTPSYMAPEQWDAGAVSPATDVYAATCVFFECLTGRRPYHAEHPAALRHRHKTAPIPLDDVPAGLRELVGRGLAKDPADRPPTAGTFLGELEDAASAEYGLDWEQRGRRRLAELATLLALMFPLARPAEPVEVATSVARTVLTRRLVSSAPRFAIGGAVLSALVAATLIAANNQEPVARDTPISPPVHSGTVPTPGNSPGTSPAASPSGSPSAGVSPKPDPSGTAPGGGTPATPGTTPAPSTAPPPVPLVVTSLGVSGFDGQSATVRVKATSKKRVTLTVRFFEGSSPDALVSTSPQTIPLEGATSYEFGVQQGFPRPACGTSVYRKVEAMTAPAAKGGARSNVLRITGAPCPPAAVRGVKISSWDGTTVNADISTSGTGPVKVTVQFTRDREIVTTVTRTISGQTAYSFSATADLGPADCKKRTSYGVRIDTDPAAPGGTQTADRWMTGECTPQESTPPARAPQ</sequence>
<feature type="region of interest" description="Disordered" evidence="7">
    <location>
        <begin position="341"/>
        <end position="413"/>
    </location>
</feature>
<dbReference type="EC" id="2.7.11.1" evidence="1"/>
<evidence type="ECO:0000256" key="2">
    <source>
        <dbReference type="ARBA" id="ARBA00022527"/>
    </source>
</evidence>
<dbReference type="CDD" id="cd14014">
    <property type="entry name" value="STKc_PknB_like"/>
    <property type="match status" value="1"/>
</dbReference>
<evidence type="ECO:0000256" key="4">
    <source>
        <dbReference type="ARBA" id="ARBA00022741"/>
    </source>
</evidence>
<evidence type="ECO:0000313" key="9">
    <source>
        <dbReference type="EMBL" id="GII55185.1"/>
    </source>
</evidence>
<dbReference type="PANTHER" id="PTHR43289">
    <property type="entry name" value="MITOGEN-ACTIVATED PROTEIN KINASE KINASE KINASE 20-RELATED"/>
    <property type="match status" value="1"/>
</dbReference>
<keyword evidence="5" id="KW-0418">Kinase</keyword>
<dbReference type="Gene3D" id="1.10.510.10">
    <property type="entry name" value="Transferase(Phosphotransferase) domain 1"/>
    <property type="match status" value="1"/>
</dbReference>
<evidence type="ECO:0000256" key="1">
    <source>
        <dbReference type="ARBA" id="ARBA00012513"/>
    </source>
</evidence>
<evidence type="ECO:0000256" key="3">
    <source>
        <dbReference type="ARBA" id="ARBA00022679"/>
    </source>
</evidence>
<reference evidence="9" key="1">
    <citation type="submission" date="2021-01" db="EMBL/GenBank/DDBJ databases">
        <title>Whole genome shotgun sequence of Planotetraspora thailandica NBRC 104271.</title>
        <authorList>
            <person name="Komaki H."/>
            <person name="Tamura T."/>
        </authorList>
    </citation>
    <scope>NUCLEOTIDE SEQUENCE</scope>
    <source>
        <strain evidence="9">NBRC 104271</strain>
    </source>
</reference>
<organism evidence="9 10">
    <name type="scientific">Planotetraspora thailandica</name>
    <dbReference type="NCBI Taxonomy" id="487172"/>
    <lineage>
        <taxon>Bacteria</taxon>
        <taxon>Bacillati</taxon>
        <taxon>Actinomycetota</taxon>
        <taxon>Actinomycetes</taxon>
        <taxon>Streptosporangiales</taxon>
        <taxon>Streptosporangiaceae</taxon>
        <taxon>Planotetraspora</taxon>
    </lineage>
</organism>
<dbReference type="InterPro" id="IPR000719">
    <property type="entry name" value="Prot_kinase_dom"/>
</dbReference>
<keyword evidence="3" id="KW-0808">Transferase</keyword>
<feature type="domain" description="Protein kinase" evidence="8">
    <location>
        <begin position="9"/>
        <end position="256"/>
    </location>
</feature>
<gene>
    <name evidence="9" type="ORF">Pth03_35740</name>
</gene>
<protein>
    <recommendedName>
        <fullName evidence="1">non-specific serine/threonine protein kinase</fullName>
        <ecNumber evidence="1">2.7.11.1</ecNumber>
    </recommendedName>
</protein>
<keyword evidence="10" id="KW-1185">Reference proteome</keyword>
<keyword evidence="6" id="KW-0067">ATP-binding</keyword>
<dbReference type="GO" id="GO:0005524">
    <property type="term" value="F:ATP binding"/>
    <property type="evidence" value="ECO:0007669"/>
    <property type="project" value="UniProtKB-KW"/>
</dbReference>
<accession>A0A8J3VCX0</accession>
<evidence type="ECO:0000259" key="8">
    <source>
        <dbReference type="PROSITE" id="PS50011"/>
    </source>
</evidence>
<dbReference type="PANTHER" id="PTHR43289:SF6">
    <property type="entry name" value="SERINE_THREONINE-PROTEIN KINASE NEKL-3"/>
    <property type="match status" value="1"/>
</dbReference>
<evidence type="ECO:0000256" key="5">
    <source>
        <dbReference type="ARBA" id="ARBA00022777"/>
    </source>
</evidence>
<dbReference type="GO" id="GO:0004674">
    <property type="term" value="F:protein serine/threonine kinase activity"/>
    <property type="evidence" value="ECO:0007669"/>
    <property type="project" value="UniProtKB-KW"/>
</dbReference>